<reference evidence="7 8" key="1">
    <citation type="submission" date="2016-11" db="EMBL/GenBank/DDBJ databases">
        <title>Complete genome sequence of thermophilic cyanobacteria strain Synechococcus sp. PCC6715.</title>
        <authorList>
            <person name="Tang J."/>
            <person name="Daroch M."/>
            <person name="Liang Y."/>
            <person name="Jiang D."/>
            <person name="Shah M."/>
        </authorList>
    </citation>
    <scope>NUCLEOTIDE SEQUENCE [LARGE SCALE GENOMIC DNA]</scope>
    <source>
        <strain evidence="7 8">PCC 6715</strain>
    </source>
</reference>
<dbReference type="Proteomes" id="UP000231057">
    <property type="component" value="Chromosome"/>
</dbReference>
<dbReference type="PANTHER" id="PTHR30368:SF2">
    <property type="entry name" value="SULFATE-BINDING PROTEIN"/>
    <property type="match status" value="1"/>
</dbReference>
<keyword evidence="6" id="KW-0812">Transmembrane</keyword>
<dbReference type="InterPro" id="IPR005669">
    <property type="entry name" value="Thiosulph/SO4-bd"/>
</dbReference>
<comment type="subcellular location">
    <subcellularLocation>
        <location evidence="1">Periplasm</location>
    </subcellularLocation>
</comment>
<dbReference type="KEGG" id="slw:BRW62_05810"/>
<proteinExistence type="inferred from homology"/>
<evidence type="ECO:0000256" key="3">
    <source>
        <dbReference type="ARBA" id="ARBA00022448"/>
    </source>
</evidence>
<sequence>MADSQNYILSQPWQSSPSKYNRCTLFRPIYRRLVISLSTMTRWRRLASWFILFWAGLGLSGLLATCEVQQTLPDGRPERVYLTLSSFAVTKKAHEAIIPLFVEKWQKEHQQTVRFRTSYGPSGSQSRAVIDGLEADIVHLSLGLDIDRIAKAGLIRSDWATQAPNNSIVTTSVCALITRPGNPKHLQTWQDLTREGVTFVTADPKTSGAARWNFLALWGSVTAVGGTPAQARQFVTEAFRHVAVLPRDGREATDAFLKQGQGDALINYENEVILAGLKGQALSYTIPKVNVLIQNPIALVDRYVDKHGTREVAKAYIDFLFTPEAQKIFARYGFRPIDAAVLAAHQQQFPVVPTLFTVADLGGWETVQRQFFANGALFDQIQQENQA</sequence>
<keyword evidence="8" id="KW-1185">Reference proteome</keyword>
<gene>
    <name evidence="7" type="ORF">BRW62_05810</name>
</gene>
<dbReference type="EMBL" id="CP018092">
    <property type="protein sequence ID" value="ATS18348.1"/>
    <property type="molecule type" value="Genomic_DNA"/>
</dbReference>
<keyword evidence="6" id="KW-0472">Membrane</keyword>
<evidence type="ECO:0000256" key="6">
    <source>
        <dbReference type="SAM" id="Phobius"/>
    </source>
</evidence>
<keyword evidence="4" id="KW-0732">Signal</keyword>
<name>A0A2D2Q1H3_PARLV</name>
<dbReference type="GO" id="GO:0042597">
    <property type="term" value="C:periplasmic space"/>
    <property type="evidence" value="ECO:0007669"/>
    <property type="project" value="UniProtKB-SubCell"/>
</dbReference>
<dbReference type="Pfam" id="PF13531">
    <property type="entry name" value="SBP_bac_11"/>
    <property type="match status" value="1"/>
</dbReference>
<keyword evidence="3" id="KW-0813">Transport</keyword>
<dbReference type="AlphaFoldDB" id="A0A2D2Q1H3"/>
<evidence type="ECO:0000313" key="8">
    <source>
        <dbReference type="Proteomes" id="UP000231057"/>
    </source>
</evidence>
<dbReference type="GO" id="GO:0140104">
    <property type="term" value="F:molecular carrier activity"/>
    <property type="evidence" value="ECO:0007669"/>
    <property type="project" value="InterPro"/>
</dbReference>
<dbReference type="CDD" id="cd01005">
    <property type="entry name" value="PBP2_CysP"/>
    <property type="match status" value="1"/>
</dbReference>
<evidence type="ECO:0000256" key="5">
    <source>
        <dbReference type="ARBA" id="ARBA00022764"/>
    </source>
</evidence>
<dbReference type="NCBIfam" id="TIGR00971">
    <property type="entry name" value="3a0106s03"/>
    <property type="match status" value="1"/>
</dbReference>
<protein>
    <submittedName>
        <fullName evidence="7">Sulfate-binding protein</fullName>
    </submittedName>
</protein>
<feature type="transmembrane region" description="Helical" evidence="6">
    <location>
        <begin position="46"/>
        <end position="64"/>
    </location>
</feature>
<evidence type="ECO:0000256" key="2">
    <source>
        <dbReference type="ARBA" id="ARBA00006099"/>
    </source>
</evidence>
<dbReference type="Gene3D" id="3.40.190.10">
    <property type="entry name" value="Periplasmic binding protein-like II"/>
    <property type="match status" value="2"/>
</dbReference>
<comment type="similarity">
    <text evidence="2">Belongs to the prokaryotic sulfate-binding protein family.</text>
</comment>
<accession>A0A2D2Q1H3</accession>
<reference evidence="8" key="2">
    <citation type="journal article" date="2022" name="Front. Microbiol.">
        <title>Comparative Genomic Analysis Revealed Distinct Molecular Components and Organization of CO2-Concentrating Mechanism in Thermophilic Cyanobacteria.</title>
        <authorList>
            <person name="Tang J."/>
            <person name="Zhou H."/>
            <person name="Yao D."/>
            <person name="Riaz S."/>
            <person name="You D."/>
            <person name="Klepacz-Smolka A."/>
            <person name="Daroch M."/>
        </authorList>
    </citation>
    <scope>NUCLEOTIDE SEQUENCE [LARGE SCALE GENOMIC DNA]</scope>
    <source>
        <strain evidence="8">PCC 6715</strain>
    </source>
</reference>
<organism evidence="7 8">
    <name type="scientific">Parathermosynechococcus lividus PCC 6715</name>
    <dbReference type="NCBI Taxonomy" id="1917166"/>
    <lineage>
        <taxon>Bacteria</taxon>
        <taxon>Bacillati</taxon>
        <taxon>Cyanobacteriota</taxon>
        <taxon>Cyanophyceae</taxon>
        <taxon>Acaryochloridales</taxon>
        <taxon>Thermosynechococcaceae</taxon>
        <taxon>Parathermosynechococcus</taxon>
    </lineage>
</organism>
<evidence type="ECO:0000313" key="7">
    <source>
        <dbReference type="EMBL" id="ATS18348.1"/>
    </source>
</evidence>
<evidence type="ECO:0000256" key="4">
    <source>
        <dbReference type="ARBA" id="ARBA00022729"/>
    </source>
</evidence>
<dbReference type="PANTHER" id="PTHR30368">
    <property type="entry name" value="SULFATE-BINDING PROTEIN"/>
    <property type="match status" value="1"/>
</dbReference>
<keyword evidence="5" id="KW-0574">Periplasm</keyword>
<keyword evidence="6" id="KW-1133">Transmembrane helix</keyword>
<dbReference type="GO" id="GO:1902358">
    <property type="term" value="P:sulfate transmembrane transport"/>
    <property type="evidence" value="ECO:0007669"/>
    <property type="project" value="InterPro"/>
</dbReference>
<evidence type="ECO:0000256" key="1">
    <source>
        <dbReference type="ARBA" id="ARBA00004418"/>
    </source>
</evidence>
<dbReference type="SUPFAM" id="SSF53850">
    <property type="entry name" value="Periplasmic binding protein-like II"/>
    <property type="match status" value="1"/>
</dbReference>